<feature type="transmembrane region" description="Helical" evidence="1">
    <location>
        <begin position="121"/>
        <end position="141"/>
    </location>
</feature>
<feature type="transmembrane region" description="Helical" evidence="1">
    <location>
        <begin position="153"/>
        <end position="172"/>
    </location>
</feature>
<keyword evidence="3" id="KW-1185">Reference proteome</keyword>
<accession>A0A916SI65</accession>
<proteinExistence type="predicted"/>
<dbReference type="InterPro" id="IPR045708">
    <property type="entry name" value="DUF6064"/>
</dbReference>
<gene>
    <name evidence="2" type="ORF">GCM10011496_23010</name>
</gene>
<comment type="caution">
    <text evidence="2">The sequence shown here is derived from an EMBL/GenBank/DDBJ whole genome shotgun (WGS) entry which is preliminary data.</text>
</comment>
<feature type="transmembrane region" description="Helical" evidence="1">
    <location>
        <begin position="89"/>
        <end position="109"/>
    </location>
</feature>
<feature type="transmembrane region" description="Helical" evidence="1">
    <location>
        <begin position="31"/>
        <end position="50"/>
    </location>
</feature>
<dbReference type="EMBL" id="BMIG01000007">
    <property type="protein sequence ID" value="GGB01476.1"/>
    <property type="molecule type" value="Genomic_DNA"/>
</dbReference>
<sequence length="200" mass="22213">MFEWWTYTLSDFLMFSPRTYWRMIELYNRDVWPLHLPLLVAGLAALWLAAARRAHAFRWSAFGLSAVWLWVGWAFLWERYAVINWAAQYVAVAFAVQAVLLLVAGLAHRQATAPPLAASQGMGWLLAIAGLLYPLLALAAGRPGVQAEVFGMVPEPTALFTLGLLLLAGLPASNAWRFLLFLIPLLCLLLGAATGWTFLN</sequence>
<evidence type="ECO:0008006" key="4">
    <source>
        <dbReference type="Google" id="ProtNLM"/>
    </source>
</evidence>
<evidence type="ECO:0000256" key="1">
    <source>
        <dbReference type="SAM" id="Phobius"/>
    </source>
</evidence>
<reference evidence="2" key="1">
    <citation type="journal article" date="2014" name="Int. J. Syst. Evol. Microbiol.">
        <title>Complete genome sequence of Corynebacterium casei LMG S-19264T (=DSM 44701T), isolated from a smear-ripened cheese.</title>
        <authorList>
            <consortium name="US DOE Joint Genome Institute (JGI-PGF)"/>
            <person name="Walter F."/>
            <person name="Albersmeier A."/>
            <person name="Kalinowski J."/>
            <person name="Ruckert C."/>
        </authorList>
    </citation>
    <scope>NUCLEOTIDE SEQUENCE</scope>
    <source>
        <strain evidence="2">CGMCC 1.15322</strain>
    </source>
</reference>
<keyword evidence="1" id="KW-1133">Transmembrane helix</keyword>
<name>A0A916SI65_9BURK</name>
<dbReference type="AlphaFoldDB" id="A0A916SI65"/>
<evidence type="ECO:0000313" key="3">
    <source>
        <dbReference type="Proteomes" id="UP000620596"/>
    </source>
</evidence>
<reference evidence="2" key="2">
    <citation type="submission" date="2020-09" db="EMBL/GenBank/DDBJ databases">
        <authorList>
            <person name="Sun Q."/>
            <person name="Zhou Y."/>
        </authorList>
    </citation>
    <scope>NUCLEOTIDE SEQUENCE</scope>
    <source>
        <strain evidence="2">CGMCC 1.15322</strain>
    </source>
</reference>
<keyword evidence="1" id="KW-0812">Transmembrane</keyword>
<feature type="transmembrane region" description="Helical" evidence="1">
    <location>
        <begin position="178"/>
        <end position="199"/>
    </location>
</feature>
<dbReference type="Pfam" id="PF19540">
    <property type="entry name" value="DUF6064"/>
    <property type="match status" value="1"/>
</dbReference>
<dbReference type="Proteomes" id="UP000620596">
    <property type="component" value="Unassembled WGS sequence"/>
</dbReference>
<organism evidence="2 3">
    <name type="scientific">Polaromonas eurypsychrophila</name>
    <dbReference type="NCBI Taxonomy" id="1614635"/>
    <lineage>
        <taxon>Bacteria</taxon>
        <taxon>Pseudomonadati</taxon>
        <taxon>Pseudomonadota</taxon>
        <taxon>Betaproteobacteria</taxon>
        <taxon>Burkholderiales</taxon>
        <taxon>Comamonadaceae</taxon>
        <taxon>Polaromonas</taxon>
    </lineage>
</organism>
<keyword evidence="1" id="KW-0472">Membrane</keyword>
<dbReference type="RefSeq" id="WP_188708653.1">
    <property type="nucleotide sequence ID" value="NZ_BMIG01000007.1"/>
</dbReference>
<protein>
    <recommendedName>
        <fullName evidence="4">MFS transporter permease</fullName>
    </recommendedName>
</protein>
<evidence type="ECO:0000313" key="2">
    <source>
        <dbReference type="EMBL" id="GGB01476.1"/>
    </source>
</evidence>
<feature type="transmembrane region" description="Helical" evidence="1">
    <location>
        <begin position="56"/>
        <end position="77"/>
    </location>
</feature>